<dbReference type="KEGG" id="marb:CJ263_14285"/>
<dbReference type="AlphaFoldDB" id="A0A223V8T5"/>
<accession>A0A223V8T5</accession>
<dbReference type="OrthoDB" id="1005072at2"/>
<reference evidence="1 2" key="1">
    <citation type="submission" date="2017-08" db="EMBL/GenBank/DDBJ databases">
        <title>The complete genome sequence of Maribacter sp. B1, isolated from deep-sea sediment.</title>
        <authorList>
            <person name="Wu Y.-H."/>
            <person name="Cheng H."/>
            <person name="Xu X.-W."/>
        </authorList>
    </citation>
    <scope>NUCLEOTIDE SEQUENCE [LARGE SCALE GENOMIC DNA]</scope>
    <source>
        <strain evidence="1 2">B1</strain>
    </source>
</reference>
<organism evidence="1 2">
    <name type="scientific">Maribacter cobaltidurans</name>
    <dbReference type="NCBI Taxonomy" id="1178778"/>
    <lineage>
        <taxon>Bacteria</taxon>
        <taxon>Pseudomonadati</taxon>
        <taxon>Bacteroidota</taxon>
        <taxon>Flavobacteriia</taxon>
        <taxon>Flavobacteriales</taxon>
        <taxon>Flavobacteriaceae</taxon>
        <taxon>Maribacter</taxon>
    </lineage>
</organism>
<evidence type="ECO:0000313" key="1">
    <source>
        <dbReference type="EMBL" id="ASV31289.1"/>
    </source>
</evidence>
<proteinExistence type="predicted"/>
<sequence>MREDLLHYIWKYKKYPVQGLKASKGENLTILNSGSHNHLSGPDFFNAQVRIADQLWAGNVEIHVNSSDWYAHNHQEDKNYDNVILHVVWNDDVSVFRADGTEIPTLELKNYIDSQLLGRYQKLMQGQRERFINCGNDINTIPKFDFIHWQERLYLERLEDKSKVILILLEECGQDWEKVLFVLLLKNFGSKINGEAFMQIGLHLDFSIVRHLIGKPLELESLLFGMAGLLESDNSIDSYYGELRKNFQYLRHKFNIDHSIGSASFFKLRPPNFPTIRLSQFATLYGGNNNLFHHLMHCSDDEIFQQFGISASTYWDSHYNFGKTSKGGVKRISKKFVDLLTINTIVPLRFCYQKHKGMAQPERVLGTVQKIKAEKNGIIDSYRNLNIEVNSAWESQSLLQLYNNYCSNNKCLRCVVGTRLLNLKT</sequence>
<protein>
    <submittedName>
        <fullName evidence="1">Uncharacterized protein</fullName>
    </submittedName>
</protein>
<gene>
    <name evidence="1" type="ORF">CJ263_14285</name>
</gene>
<dbReference type="EMBL" id="CP022957">
    <property type="protein sequence ID" value="ASV31289.1"/>
    <property type="molecule type" value="Genomic_DNA"/>
</dbReference>
<dbReference type="RefSeq" id="WP_094997900.1">
    <property type="nucleotide sequence ID" value="NZ_BMJL01000004.1"/>
</dbReference>
<dbReference type="Proteomes" id="UP000215244">
    <property type="component" value="Chromosome"/>
</dbReference>
<evidence type="ECO:0000313" key="2">
    <source>
        <dbReference type="Proteomes" id="UP000215244"/>
    </source>
</evidence>
<dbReference type="InterPro" id="IPR021272">
    <property type="entry name" value="DUF2851"/>
</dbReference>
<name>A0A223V8T5_9FLAO</name>
<dbReference type="Pfam" id="PF11013">
    <property type="entry name" value="DUF2851"/>
    <property type="match status" value="1"/>
</dbReference>
<keyword evidence="2" id="KW-1185">Reference proteome</keyword>